<feature type="domain" description="BON" evidence="4">
    <location>
        <begin position="128"/>
        <end position="195"/>
    </location>
</feature>
<proteinExistence type="predicted"/>
<evidence type="ECO:0000256" key="3">
    <source>
        <dbReference type="SAM" id="SignalP"/>
    </source>
</evidence>
<dbReference type="PROSITE" id="PS50914">
    <property type="entry name" value="BON"/>
    <property type="match status" value="2"/>
</dbReference>
<dbReference type="RefSeq" id="WP_066653119.1">
    <property type="nucleotide sequence ID" value="NZ_CP016172.1"/>
</dbReference>
<dbReference type="STRING" id="463014.BAU07_01520"/>
<dbReference type="OrthoDB" id="5294487at2"/>
<dbReference type="InterPro" id="IPR014004">
    <property type="entry name" value="Transpt-assoc_nodulatn_dom_bac"/>
</dbReference>
<organism evidence="5 6">
    <name type="scientific">Bordetella flabilis</name>
    <dbReference type="NCBI Taxonomy" id="463014"/>
    <lineage>
        <taxon>Bacteria</taxon>
        <taxon>Pseudomonadati</taxon>
        <taxon>Pseudomonadota</taxon>
        <taxon>Betaproteobacteria</taxon>
        <taxon>Burkholderiales</taxon>
        <taxon>Alcaligenaceae</taxon>
        <taxon>Bordetella</taxon>
    </lineage>
</organism>
<dbReference type="PANTHER" id="PTHR34606">
    <property type="entry name" value="BON DOMAIN-CONTAINING PROTEIN"/>
    <property type="match status" value="1"/>
</dbReference>
<evidence type="ECO:0000256" key="2">
    <source>
        <dbReference type="SAM" id="MobiDB-lite"/>
    </source>
</evidence>
<reference evidence="5 6" key="1">
    <citation type="submission" date="2016-06" db="EMBL/GenBank/DDBJ databases">
        <title>Complete genome sequences of Bordetella bronchialis and Bordetella flabilis.</title>
        <authorList>
            <person name="LiPuma J.J."/>
            <person name="Spilker T."/>
        </authorList>
    </citation>
    <scope>NUCLEOTIDE SEQUENCE [LARGE SCALE GENOMIC DNA]</scope>
    <source>
        <strain evidence="5 6">AU10664</strain>
    </source>
</reference>
<evidence type="ECO:0000256" key="1">
    <source>
        <dbReference type="ARBA" id="ARBA00022729"/>
    </source>
</evidence>
<dbReference type="Gene3D" id="3.40.1520.20">
    <property type="match status" value="1"/>
</dbReference>
<dbReference type="PANTHER" id="PTHR34606:SF4">
    <property type="entry name" value="OUTER MEMBRANE LIPOPROTEIN DOLP"/>
    <property type="match status" value="1"/>
</dbReference>
<dbReference type="InterPro" id="IPR007055">
    <property type="entry name" value="BON_dom"/>
</dbReference>
<protein>
    <submittedName>
        <fullName evidence="5">Phospholipid-binding protein</fullName>
    </submittedName>
</protein>
<dbReference type="EMBL" id="CP016172">
    <property type="protein sequence ID" value="ANN75976.1"/>
    <property type="molecule type" value="Genomic_DNA"/>
</dbReference>
<evidence type="ECO:0000259" key="4">
    <source>
        <dbReference type="PROSITE" id="PS50914"/>
    </source>
</evidence>
<feature type="domain" description="BON" evidence="4">
    <location>
        <begin position="52"/>
        <end position="119"/>
    </location>
</feature>
<feature type="compositionally biased region" description="Gly residues" evidence="2">
    <location>
        <begin position="226"/>
        <end position="257"/>
    </location>
</feature>
<feature type="region of interest" description="Disordered" evidence="2">
    <location>
        <begin position="202"/>
        <end position="263"/>
    </location>
</feature>
<keyword evidence="1 3" id="KW-0732">Signal</keyword>
<sequence>MTSRTRLFAVPLAIALTVPVLLSACAPVVVGGAAAGAAVVVTDRRTSGIQLEDSNIGFKVERLASQKFGDSARISASSYEGVVLLTGEAPTEAAKEQATALARGVENVKKVVNQITVGPIASFGTRSNDTWLTSKVRTELLNTRFVPSGTISVTTDKGVVYLQGKVTQAEGEYAANAVAGLSGVTKVVKLFDIISREEAVRLSGSGSGNAPATGGSSPGRAPIETGGSGGLEPGMSGPDGSGTGAGGGGGGGGGGGAQAIPIK</sequence>
<dbReference type="Proteomes" id="UP000091926">
    <property type="component" value="Chromosome"/>
</dbReference>
<dbReference type="PROSITE" id="PS51257">
    <property type="entry name" value="PROKAR_LIPOPROTEIN"/>
    <property type="match status" value="1"/>
</dbReference>
<name>A0A193G934_9BORD</name>
<dbReference type="KEGG" id="bfz:BAU07_01520"/>
<dbReference type="SMART" id="SM00749">
    <property type="entry name" value="BON"/>
    <property type="match status" value="2"/>
</dbReference>
<evidence type="ECO:0000313" key="6">
    <source>
        <dbReference type="Proteomes" id="UP000091926"/>
    </source>
</evidence>
<dbReference type="Pfam" id="PF04972">
    <property type="entry name" value="BON"/>
    <property type="match status" value="2"/>
</dbReference>
<dbReference type="AlphaFoldDB" id="A0A193G934"/>
<gene>
    <name evidence="5" type="ORF">BAU07_01520</name>
</gene>
<feature type="signal peptide" evidence="3">
    <location>
        <begin position="1"/>
        <end position="23"/>
    </location>
</feature>
<keyword evidence="6" id="KW-1185">Reference proteome</keyword>
<accession>A0A193G934</accession>
<dbReference type="InterPro" id="IPR051686">
    <property type="entry name" value="Lipoprotein_DolP"/>
</dbReference>
<feature type="chain" id="PRO_5008258697" evidence="3">
    <location>
        <begin position="24"/>
        <end position="263"/>
    </location>
</feature>
<evidence type="ECO:0000313" key="5">
    <source>
        <dbReference type="EMBL" id="ANN75976.1"/>
    </source>
</evidence>